<organism evidence="1">
    <name type="scientific">marine metagenome</name>
    <dbReference type="NCBI Taxonomy" id="408172"/>
    <lineage>
        <taxon>unclassified sequences</taxon>
        <taxon>metagenomes</taxon>
        <taxon>ecological metagenomes</taxon>
    </lineage>
</organism>
<reference evidence="1" key="1">
    <citation type="submission" date="2018-05" db="EMBL/GenBank/DDBJ databases">
        <authorList>
            <person name="Lanie J.A."/>
            <person name="Ng W.-L."/>
            <person name="Kazmierczak K.M."/>
            <person name="Andrzejewski T.M."/>
            <person name="Davidsen T.M."/>
            <person name="Wayne K.J."/>
            <person name="Tettelin H."/>
            <person name="Glass J.I."/>
            <person name="Rusch D."/>
            <person name="Podicherti R."/>
            <person name="Tsui H.-C.T."/>
            <person name="Winkler M.E."/>
        </authorList>
    </citation>
    <scope>NUCLEOTIDE SEQUENCE</scope>
</reference>
<feature type="non-terminal residue" evidence="1">
    <location>
        <position position="1"/>
    </location>
</feature>
<dbReference type="AlphaFoldDB" id="A0A382V345"/>
<evidence type="ECO:0008006" key="2">
    <source>
        <dbReference type="Google" id="ProtNLM"/>
    </source>
</evidence>
<sequence>RFHDYFDYFVRKRPDSEFAVMDGRTFTYSEASN</sequence>
<proteinExistence type="predicted"/>
<accession>A0A382V345</accession>
<name>A0A382V345_9ZZZZ</name>
<protein>
    <recommendedName>
        <fullName evidence="2">AMP-dependent synthetase/ligase domain-containing protein</fullName>
    </recommendedName>
</protein>
<evidence type="ECO:0000313" key="1">
    <source>
        <dbReference type="EMBL" id="SVD40923.1"/>
    </source>
</evidence>
<dbReference type="EMBL" id="UINC01148814">
    <property type="protein sequence ID" value="SVD40923.1"/>
    <property type="molecule type" value="Genomic_DNA"/>
</dbReference>
<gene>
    <name evidence="1" type="ORF">METZ01_LOCUS393777</name>
</gene>